<keyword evidence="2" id="KW-1185">Reference proteome</keyword>
<protein>
    <submittedName>
        <fullName evidence="1">Uncharacterized protein</fullName>
    </submittedName>
</protein>
<comment type="caution">
    <text evidence="1">The sequence shown here is derived from an EMBL/GenBank/DDBJ whole genome shotgun (WGS) entry which is preliminary data.</text>
</comment>
<evidence type="ECO:0000313" key="2">
    <source>
        <dbReference type="Proteomes" id="UP001163603"/>
    </source>
</evidence>
<dbReference type="Proteomes" id="UP001163603">
    <property type="component" value="Chromosome 4"/>
</dbReference>
<reference evidence="2" key="1">
    <citation type="journal article" date="2023" name="G3 (Bethesda)">
        <title>Genome assembly and association tests identify interacting loci associated with vigor, precocity, and sex in interspecific pistachio rootstocks.</title>
        <authorList>
            <person name="Palmer W."/>
            <person name="Jacygrad E."/>
            <person name="Sagayaradj S."/>
            <person name="Cavanaugh K."/>
            <person name="Han R."/>
            <person name="Bertier L."/>
            <person name="Beede B."/>
            <person name="Kafkas S."/>
            <person name="Golino D."/>
            <person name="Preece J."/>
            <person name="Michelmore R."/>
        </authorList>
    </citation>
    <scope>NUCLEOTIDE SEQUENCE [LARGE SCALE GENOMIC DNA]</scope>
</reference>
<dbReference type="EMBL" id="CM047739">
    <property type="protein sequence ID" value="KAJ0042184.1"/>
    <property type="molecule type" value="Genomic_DNA"/>
</dbReference>
<proteinExistence type="predicted"/>
<accession>A0ACC0YWS4</accession>
<organism evidence="1 2">
    <name type="scientific">Pistacia integerrima</name>
    <dbReference type="NCBI Taxonomy" id="434235"/>
    <lineage>
        <taxon>Eukaryota</taxon>
        <taxon>Viridiplantae</taxon>
        <taxon>Streptophyta</taxon>
        <taxon>Embryophyta</taxon>
        <taxon>Tracheophyta</taxon>
        <taxon>Spermatophyta</taxon>
        <taxon>Magnoliopsida</taxon>
        <taxon>eudicotyledons</taxon>
        <taxon>Gunneridae</taxon>
        <taxon>Pentapetalae</taxon>
        <taxon>rosids</taxon>
        <taxon>malvids</taxon>
        <taxon>Sapindales</taxon>
        <taxon>Anacardiaceae</taxon>
        <taxon>Pistacia</taxon>
    </lineage>
</organism>
<evidence type="ECO:0000313" key="1">
    <source>
        <dbReference type="EMBL" id="KAJ0042184.1"/>
    </source>
</evidence>
<sequence length="210" mass="23717">MFTIFQTYNNLILQAVLSLSLTLLLTYLKIPVLFLQGLFTYVHPDHVGNNNTQQGVRAAIRRPSSSDSAKTNAELKKRSKAKEKFEFDENNAQIFRLKLDEGHLQTRIYFKEYDSSFIYSFVGLSCLLLYLYLDKSASKRSERQLSLIVGFLGFVLGLMICSGIVPKVLDFDFGSIDGFGKIFVAVLMGCIAGCSLYACRKECQVILARY</sequence>
<name>A0ACC0YWS4_9ROSI</name>
<gene>
    <name evidence="1" type="ORF">Pint_17414</name>
</gene>